<dbReference type="GO" id="GO:0098609">
    <property type="term" value="P:cell-cell adhesion"/>
    <property type="evidence" value="ECO:0007669"/>
    <property type="project" value="TreeGrafter"/>
</dbReference>
<sequence length="456" mass="50742">MLGRPKLYGPSEALVTEIESFFCEVPIPPQNKTILLRLFKEGDRTNVLGEYTSMRGEIGVIPKKIQLSHEGHLECVASVQNNSAISPTVSQTHYLKVIEPVKGAQIDPSGPVELFEGGEVELQCRLSAGNHVSFMWLRDGQIISSSLIPAEDSFVITSLKDSGSYTCVATNTFNNTKVFNSSRVSNPDISFTVLKESYQSYYCAVSCQSSKGTPPIRFSLFNGTDLVSNVTVQQRHATFKVPVVLDQHLGLFQCRASNSNQTSSSLWMPLEIVPVGGPVTMRYNYDVAENYEVIFLRLYCKPDRGSHPRFQWYLNKYPLHDRGSFYYVFNQLPGQSILVVSVGKVSAGIYHCEVSDSFDNSTVINSRRRYLDRKVLNHIPVLVAAVVFGSFSVIVLLVSACCAAGVAFSKFMAGFYLHLLLIADLHLTLKAEWRDILSVSVFFHNLVERHKGGAIK</sequence>
<dbReference type="CDD" id="cd00096">
    <property type="entry name" value="Ig"/>
    <property type="match status" value="1"/>
</dbReference>
<dbReference type="Ensembl" id="ENSOSIT00000009889.1">
    <property type="protein sequence ID" value="ENSOSIP00000009276.1"/>
    <property type="gene ID" value="ENSOSIG00000005903.1"/>
</dbReference>
<dbReference type="Proteomes" id="UP000694383">
    <property type="component" value="Unplaced"/>
</dbReference>
<dbReference type="PANTHER" id="PTHR11640:SF158">
    <property type="entry name" value="V-SET AND IMMUNOGLOBULIN DOMAIN-CONTAINING PROTEIN 10-LIKE 2"/>
    <property type="match status" value="1"/>
</dbReference>
<dbReference type="PROSITE" id="PS50835">
    <property type="entry name" value="IG_LIKE"/>
    <property type="match status" value="2"/>
</dbReference>
<protein>
    <submittedName>
        <fullName evidence="9">Si:dkey-93h22.7</fullName>
    </submittedName>
</protein>
<dbReference type="GO" id="GO:0005886">
    <property type="term" value="C:plasma membrane"/>
    <property type="evidence" value="ECO:0007669"/>
    <property type="project" value="TreeGrafter"/>
</dbReference>
<keyword evidence="5" id="KW-0325">Glycoprotein</keyword>
<dbReference type="GeneTree" id="ENSGT00530000069282"/>
<dbReference type="InterPro" id="IPR040878">
    <property type="entry name" value="IL-40-like_Ig"/>
</dbReference>
<reference evidence="9" key="1">
    <citation type="submission" date="2025-08" db="UniProtKB">
        <authorList>
            <consortium name="Ensembl"/>
        </authorList>
    </citation>
    <scope>IDENTIFICATION</scope>
</reference>
<reference evidence="9" key="2">
    <citation type="submission" date="2025-09" db="UniProtKB">
        <authorList>
            <consortium name="Ensembl"/>
        </authorList>
    </citation>
    <scope>IDENTIFICATION</scope>
</reference>
<dbReference type="GO" id="GO:0005911">
    <property type="term" value="C:cell-cell junction"/>
    <property type="evidence" value="ECO:0007669"/>
    <property type="project" value="TreeGrafter"/>
</dbReference>
<evidence type="ECO:0000313" key="10">
    <source>
        <dbReference type="Proteomes" id="UP000694383"/>
    </source>
</evidence>
<dbReference type="GO" id="GO:0050839">
    <property type="term" value="F:cell adhesion molecule binding"/>
    <property type="evidence" value="ECO:0007669"/>
    <property type="project" value="TreeGrafter"/>
</dbReference>
<keyword evidence="6" id="KW-0393">Immunoglobulin domain</keyword>
<comment type="subcellular location">
    <subcellularLocation>
        <location evidence="1">Membrane</location>
        <topology evidence="1">Single-pass type I membrane protein</topology>
    </subcellularLocation>
</comment>
<dbReference type="InterPro" id="IPR013783">
    <property type="entry name" value="Ig-like_fold"/>
</dbReference>
<organism evidence="9 10">
    <name type="scientific">Oryzias sinensis</name>
    <name type="common">Chinese medaka</name>
    <dbReference type="NCBI Taxonomy" id="183150"/>
    <lineage>
        <taxon>Eukaryota</taxon>
        <taxon>Metazoa</taxon>
        <taxon>Chordata</taxon>
        <taxon>Craniata</taxon>
        <taxon>Vertebrata</taxon>
        <taxon>Euteleostomi</taxon>
        <taxon>Actinopterygii</taxon>
        <taxon>Neopterygii</taxon>
        <taxon>Teleostei</taxon>
        <taxon>Neoteleostei</taxon>
        <taxon>Acanthomorphata</taxon>
        <taxon>Ovalentaria</taxon>
        <taxon>Atherinomorphae</taxon>
        <taxon>Beloniformes</taxon>
        <taxon>Adrianichthyidae</taxon>
        <taxon>Oryziinae</taxon>
        <taxon>Oryzias</taxon>
    </lineage>
</organism>
<feature type="domain" description="Ig-like" evidence="8">
    <location>
        <begin position="87"/>
        <end position="185"/>
    </location>
</feature>
<keyword evidence="3 7" id="KW-0472">Membrane</keyword>
<dbReference type="SUPFAM" id="SSF48726">
    <property type="entry name" value="Immunoglobulin"/>
    <property type="match status" value="2"/>
</dbReference>
<feature type="domain" description="Ig-like" evidence="8">
    <location>
        <begin position="278"/>
        <end position="365"/>
    </location>
</feature>
<dbReference type="InterPro" id="IPR003599">
    <property type="entry name" value="Ig_sub"/>
</dbReference>
<dbReference type="Pfam" id="PF17736">
    <property type="entry name" value="Ig_C17orf99"/>
    <property type="match status" value="1"/>
</dbReference>
<evidence type="ECO:0000313" key="9">
    <source>
        <dbReference type="Ensembl" id="ENSOSIP00000009276.1"/>
    </source>
</evidence>
<keyword evidence="7" id="KW-1133">Transmembrane helix</keyword>
<dbReference type="InterPro" id="IPR007110">
    <property type="entry name" value="Ig-like_dom"/>
</dbReference>
<evidence type="ECO:0000256" key="6">
    <source>
        <dbReference type="ARBA" id="ARBA00023319"/>
    </source>
</evidence>
<feature type="transmembrane region" description="Helical" evidence="7">
    <location>
        <begin position="375"/>
        <end position="407"/>
    </location>
</feature>
<keyword evidence="7" id="KW-0812">Transmembrane</keyword>
<feature type="transmembrane region" description="Helical" evidence="7">
    <location>
        <begin position="413"/>
        <end position="429"/>
    </location>
</feature>
<dbReference type="Pfam" id="PF13927">
    <property type="entry name" value="Ig_3"/>
    <property type="match status" value="1"/>
</dbReference>
<keyword evidence="2" id="KW-0732">Signal</keyword>
<dbReference type="SMART" id="SM00409">
    <property type="entry name" value="IG"/>
    <property type="match status" value="2"/>
</dbReference>
<evidence type="ECO:0000256" key="4">
    <source>
        <dbReference type="ARBA" id="ARBA00023157"/>
    </source>
</evidence>
<keyword evidence="10" id="KW-1185">Reference proteome</keyword>
<dbReference type="InterPro" id="IPR051275">
    <property type="entry name" value="Cell_adhesion_signaling"/>
</dbReference>
<evidence type="ECO:0000259" key="8">
    <source>
        <dbReference type="PROSITE" id="PS50835"/>
    </source>
</evidence>
<accession>A0A8C7X973</accession>
<evidence type="ECO:0000256" key="2">
    <source>
        <dbReference type="ARBA" id="ARBA00022729"/>
    </source>
</evidence>
<dbReference type="AlphaFoldDB" id="A0A8C7X973"/>
<evidence type="ECO:0000256" key="7">
    <source>
        <dbReference type="SAM" id="Phobius"/>
    </source>
</evidence>
<name>A0A8C7X973_9TELE</name>
<proteinExistence type="predicted"/>
<dbReference type="PANTHER" id="PTHR11640">
    <property type="entry name" value="NEPHRIN"/>
    <property type="match status" value="1"/>
</dbReference>
<evidence type="ECO:0000256" key="1">
    <source>
        <dbReference type="ARBA" id="ARBA00004479"/>
    </source>
</evidence>
<keyword evidence="4" id="KW-1015">Disulfide bond</keyword>
<evidence type="ECO:0000256" key="3">
    <source>
        <dbReference type="ARBA" id="ARBA00023136"/>
    </source>
</evidence>
<dbReference type="InterPro" id="IPR036179">
    <property type="entry name" value="Ig-like_dom_sf"/>
</dbReference>
<dbReference type="Gene3D" id="2.60.40.10">
    <property type="entry name" value="Immunoglobulins"/>
    <property type="match status" value="3"/>
</dbReference>
<evidence type="ECO:0000256" key="5">
    <source>
        <dbReference type="ARBA" id="ARBA00023180"/>
    </source>
</evidence>